<keyword evidence="9 19" id="KW-0808">Transferase</keyword>
<evidence type="ECO:0000256" key="13">
    <source>
        <dbReference type="ARBA" id="ARBA00023136"/>
    </source>
</evidence>
<feature type="transmembrane region" description="Helical" evidence="19">
    <location>
        <begin position="109"/>
        <end position="128"/>
    </location>
</feature>
<dbReference type="GO" id="GO:0008818">
    <property type="term" value="F:cobalamin 5'-phosphate synthase activity"/>
    <property type="evidence" value="ECO:0007669"/>
    <property type="project" value="UniProtKB-UniRule"/>
</dbReference>
<dbReference type="PANTHER" id="PTHR34148:SF1">
    <property type="entry name" value="ADENOSYLCOBINAMIDE-GDP RIBAZOLETRANSFERASE"/>
    <property type="match status" value="1"/>
</dbReference>
<evidence type="ECO:0000256" key="11">
    <source>
        <dbReference type="ARBA" id="ARBA00022842"/>
    </source>
</evidence>
<dbReference type="KEGG" id="ssun:H9Q77_05420"/>
<evidence type="ECO:0000256" key="10">
    <source>
        <dbReference type="ARBA" id="ARBA00022692"/>
    </source>
</evidence>
<dbReference type="HAMAP" id="MF_00719">
    <property type="entry name" value="CobS"/>
    <property type="match status" value="1"/>
</dbReference>
<evidence type="ECO:0000256" key="15">
    <source>
        <dbReference type="ARBA" id="ARBA00032605"/>
    </source>
</evidence>
<evidence type="ECO:0000256" key="9">
    <source>
        <dbReference type="ARBA" id="ARBA00022679"/>
    </source>
</evidence>
<keyword evidence="11 19" id="KW-0460">Magnesium</keyword>
<feature type="transmembrane region" description="Helical" evidence="19">
    <location>
        <begin position="57"/>
        <end position="75"/>
    </location>
</feature>
<dbReference type="EC" id="2.7.8.26" evidence="5 19"/>
<dbReference type="Proteomes" id="UP000515981">
    <property type="component" value="Chromosome"/>
</dbReference>
<comment type="subcellular location">
    <subcellularLocation>
        <location evidence="2 19">Cell membrane</location>
        <topology evidence="2 19">Multi-pass membrane protein</topology>
    </subcellularLocation>
</comment>
<name>A0A7G9FYA7_9FIRM</name>
<evidence type="ECO:0000256" key="1">
    <source>
        <dbReference type="ARBA" id="ARBA00001946"/>
    </source>
</evidence>
<comment type="catalytic activity">
    <reaction evidence="17 19">
        <text>alpha-ribazole + adenosylcob(III)inamide-GDP = adenosylcob(III)alamin + GMP + H(+)</text>
        <dbReference type="Rhea" id="RHEA:16049"/>
        <dbReference type="ChEBI" id="CHEBI:10329"/>
        <dbReference type="ChEBI" id="CHEBI:15378"/>
        <dbReference type="ChEBI" id="CHEBI:18408"/>
        <dbReference type="ChEBI" id="CHEBI:58115"/>
        <dbReference type="ChEBI" id="CHEBI:60487"/>
        <dbReference type="EC" id="2.7.8.26"/>
    </reaction>
</comment>
<evidence type="ECO:0000256" key="4">
    <source>
        <dbReference type="ARBA" id="ARBA00010561"/>
    </source>
</evidence>
<evidence type="ECO:0000256" key="19">
    <source>
        <dbReference type="HAMAP-Rule" id="MF_00719"/>
    </source>
</evidence>
<evidence type="ECO:0000256" key="8">
    <source>
        <dbReference type="ARBA" id="ARBA00022573"/>
    </source>
</evidence>
<keyword evidence="8 19" id="KW-0169">Cobalamin biosynthesis</keyword>
<evidence type="ECO:0000256" key="18">
    <source>
        <dbReference type="ARBA" id="ARBA00049504"/>
    </source>
</evidence>
<dbReference type="InterPro" id="IPR003805">
    <property type="entry name" value="CobS"/>
</dbReference>
<keyword evidence="12 19" id="KW-1133">Transmembrane helix</keyword>
<evidence type="ECO:0000256" key="17">
    <source>
        <dbReference type="ARBA" id="ARBA00048623"/>
    </source>
</evidence>
<gene>
    <name evidence="19" type="primary">cobS</name>
    <name evidence="20" type="ORF">H9Q77_05420</name>
</gene>
<dbReference type="Pfam" id="PF02654">
    <property type="entry name" value="CobS"/>
    <property type="match status" value="1"/>
</dbReference>
<dbReference type="PANTHER" id="PTHR34148">
    <property type="entry name" value="ADENOSYLCOBINAMIDE-GDP RIBAZOLETRANSFERASE"/>
    <property type="match status" value="1"/>
</dbReference>
<keyword evidence="10 19" id="KW-0812">Transmembrane</keyword>
<dbReference type="RefSeq" id="WP_249326757.1">
    <property type="nucleotide sequence ID" value="NZ_CP060633.1"/>
</dbReference>
<accession>A0A7G9FYA7</accession>
<dbReference type="GO" id="GO:0005886">
    <property type="term" value="C:plasma membrane"/>
    <property type="evidence" value="ECO:0007669"/>
    <property type="project" value="UniProtKB-SubCell"/>
</dbReference>
<evidence type="ECO:0000256" key="14">
    <source>
        <dbReference type="ARBA" id="ARBA00025228"/>
    </source>
</evidence>
<evidence type="ECO:0000256" key="12">
    <source>
        <dbReference type="ARBA" id="ARBA00022989"/>
    </source>
</evidence>
<dbReference type="AlphaFoldDB" id="A0A7G9FYA7"/>
<evidence type="ECO:0000256" key="16">
    <source>
        <dbReference type="ARBA" id="ARBA00032853"/>
    </source>
</evidence>
<keyword evidence="21" id="KW-1185">Reference proteome</keyword>
<dbReference type="UniPathway" id="UPA00148">
    <property type="reaction ID" value="UER00238"/>
</dbReference>
<comment type="pathway">
    <text evidence="3 19">Cofactor biosynthesis; adenosylcobalamin biosynthesis; adenosylcobalamin from cob(II)yrinate a,c-diamide: step 7/7.</text>
</comment>
<dbReference type="EMBL" id="CP060633">
    <property type="protein sequence ID" value="QNM03539.1"/>
    <property type="molecule type" value="Genomic_DNA"/>
</dbReference>
<evidence type="ECO:0000256" key="5">
    <source>
        <dbReference type="ARBA" id="ARBA00013200"/>
    </source>
</evidence>
<evidence type="ECO:0000256" key="3">
    <source>
        <dbReference type="ARBA" id="ARBA00004663"/>
    </source>
</evidence>
<reference evidence="20 21" key="1">
    <citation type="submission" date="2020-08" db="EMBL/GenBank/DDBJ databases">
        <authorList>
            <person name="Liu C."/>
            <person name="Sun Q."/>
        </authorList>
    </citation>
    <scope>NUCLEOTIDE SEQUENCE [LARGE SCALE GENOMIC DNA]</scope>
    <source>
        <strain evidence="20 21">NSJ-8</strain>
    </source>
</reference>
<feature type="transmembrane region" description="Helical" evidence="19">
    <location>
        <begin position="183"/>
        <end position="211"/>
    </location>
</feature>
<feature type="transmembrane region" description="Helical" evidence="19">
    <location>
        <begin position="29"/>
        <end position="50"/>
    </location>
</feature>
<dbReference type="GO" id="GO:0051073">
    <property type="term" value="F:adenosylcobinamide-GDP ribazoletransferase activity"/>
    <property type="evidence" value="ECO:0007669"/>
    <property type="project" value="UniProtKB-UniRule"/>
</dbReference>
<evidence type="ECO:0000256" key="2">
    <source>
        <dbReference type="ARBA" id="ARBA00004651"/>
    </source>
</evidence>
<evidence type="ECO:0000313" key="21">
    <source>
        <dbReference type="Proteomes" id="UP000515981"/>
    </source>
</evidence>
<sequence length="254" mass="28198">MRIIKSFFIAFSMYSKIPMPQFQWKDEDMRYALCFFPWVGAVIGALWYLWKWFCDRFAVGTLCYAVVGTAIPLLVTGGFHVDGFLDTCDALHSYQPRDRKLEILKDSHIGAFAVIMLALYGLIFLGGFSEITTLRMLTVTGAGCFLSRVLSGIAVVSFPSAKQEGTLYLFADKAHKRVVKSTLYGQGILCILFMLWISVVAGGLAVAAALLSFAYYYYRSKKEFGGITGDTAGYFVTLCEGCMVVVVAIAERLM</sequence>
<feature type="transmembrane region" description="Helical" evidence="19">
    <location>
        <begin position="231"/>
        <end position="250"/>
    </location>
</feature>
<comment type="function">
    <text evidence="14 19">Joins adenosylcobinamide-GDP and alpha-ribazole to generate adenosylcobalamin (Ado-cobalamin). Also synthesizes adenosylcobalamin 5'-phosphate from adenosylcobinamide-GDP and alpha-ribazole 5'-phosphate.</text>
</comment>
<comment type="catalytic activity">
    <reaction evidence="18 19">
        <text>alpha-ribazole 5'-phosphate + adenosylcob(III)inamide-GDP = adenosylcob(III)alamin 5'-phosphate + GMP + H(+)</text>
        <dbReference type="Rhea" id="RHEA:23560"/>
        <dbReference type="ChEBI" id="CHEBI:15378"/>
        <dbReference type="ChEBI" id="CHEBI:57918"/>
        <dbReference type="ChEBI" id="CHEBI:58115"/>
        <dbReference type="ChEBI" id="CHEBI:60487"/>
        <dbReference type="ChEBI" id="CHEBI:60493"/>
        <dbReference type="EC" id="2.7.8.26"/>
    </reaction>
</comment>
<evidence type="ECO:0000256" key="7">
    <source>
        <dbReference type="ARBA" id="ARBA00022475"/>
    </source>
</evidence>
<proteinExistence type="inferred from homology"/>
<comment type="similarity">
    <text evidence="4 19">Belongs to the CobS family.</text>
</comment>
<keyword evidence="13 19" id="KW-0472">Membrane</keyword>
<protein>
    <recommendedName>
        <fullName evidence="6 19">Adenosylcobinamide-GDP ribazoletransferase</fullName>
        <ecNumber evidence="5 19">2.7.8.26</ecNumber>
    </recommendedName>
    <alternativeName>
        <fullName evidence="16 19">Cobalamin synthase</fullName>
    </alternativeName>
    <alternativeName>
        <fullName evidence="15 19">Cobalamin-5'-phosphate synthase</fullName>
    </alternativeName>
</protein>
<dbReference type="GO" id="GO:0009236">
    <property type="term" value="P:cobalamin biosynthetic process"/>
    <property type="evidence" value="ECO:0007669"/>
    <property type="project" value="UniProtKB-UniRule"/>
</dbReference>
<keyword evidence="7 19" id="KW-1003">Cell membrane</keyword>
<comment type="cofactor">
    <cofactor evidence="1 19">
        <name>Mg(2+)</name>
        <dbReference type="ChEBI" id="CHEBI:18420"/>
    </cofactor>
</comment>
<evidence type="ECO:0000313" key="20">
    <source>
        <dbReference type="EMBL" id="QNM03539.1"/>
    </source>
</evidence>
<organism evidence="20 21">
    <name type="scientific">Simiaoa sunii</name>
    <dbReference type="NCBI Taxonomy" id="2763672"/>
    <lineage>
        <taxon>Bacteria</taxon>
        <taxon>Bacillati</taxon>
        <taxon>Bacillota</taxon>
        <taxon>Clostridia</taxon>
        <taxon>Lachnospirales</taxon>
        <taxon>Lachnospiraceae</taxon>
        <taxon>Simiaoa</taxon>
    </lineage>
</organism>
<evidence type="ECO:0000256" key="6">
    <source>
        <dbReference type="ARBA" id="ARBA00015850"/>
    </source>
</evidence>